<reference evidence="7 8" key="1">
    <citation type="submission" date="2016-11" db="EMBL/GenBank/DDBJ databases">
        <authorList>
            <person name="Jaros S."/>
            <person name="Januszkiewicz K."/>
            <person name="Wedrychowicz H."/>
        </authorList>
    </citation>
    <scope>NUCLEOTIDE SEQUENCE [LARGE SCALE GENOMIC DNA]</scope>
    <source>
        <strain evidence="7 8">DSM 43832</strain>
    </source>
</reference>
<dbReference type="GO" id="GO:0003700">
    <property type="term" value="F:DNA-binding transcription factor activity"/>
    <property type="evidence" value="ECO:0007669"/>
    <property type="project" value="TreeGrafter"/>
</dbReference>
<dbReference type="AlphaFoldDB" id="A0A1M6N6D0"/>
<dbReference type="PROSITE" id="PS50977">
    <property type="entry name" value="HTH_TETR_2"/>
    <property type="match status" value="1"/>
</dbReference>
<protein>
    <submittedName>
        <fullName evidence="7">Transcriptional regulator, TetR family</fullName>
    </submittedName>
</protein>
<evidence type="ECO:0000259" key="6">
    <source>
        <dbReference type="PROSITE" id="PS50977"/>
    </source>
</evidence>
<dbReference type="InterPro" id="IPR009057">
    <property type="entry name" value="Homeodomain-like_sf"/>
</dbReference>
<dbReference type="InterPro" id="IPR050109">
    <property type="entry name" value="HTH-type_TetR-like_transc_reg"/>
</dbReference>
<evidence type="ECO:0000256" key="5">
    <source>
        <dbReference type="SAM" id="MobiDB-lite"/>
    </source>
</evidence>
<evidence type="ECO:0000313" key="8">
    <source>
        <dbReference type="Proteomes" id="UP000184363"/>
    </source>
</evidence>
<dbReference type="InterPro" id="IPR036271">
    <property type="entry name" value="Tet_transcr_reg_TetR-rel_C_sf"/>
</dbReference>
<dbReference type="SUPFAM" id="SSF46689">
    <property type="entry name" value="Homeodomain-like"/>
    <property type="match status" value="1"/>
</dbReference>
<dbReference type="Proteomes" id="UP000184363">
    <property type="component" value="Unassembled WGS sequence"/>
</dbReference>
<gene>
    <name evidence="7" type="ORF">SAMN05443637_10154</name>
</gene>
<name>A0A1M6N6D0_PSETH</name>
<dbReference type="SUPFAM" id="SSF48498">
    <property type="entry name" value="Tetracyclin repressor-like, C-terminal domain"/>
    <property type="match status" value="1"/>
</dbReference>
<dbReference type="PANTHER" id="PTHR30055:SF234">
    <property type="entry name" value="HTH-TYPE TRANSCRIPTIONAL REGULATOR BETI"/>
    <property type="match status" value="1"/>
</dbReference>
<evidence type="ECO:0000313" key="7">
    <source>
        <dbReference type="EMBL" id="SHJ91244.1"/>
    </source>
</evidence>
<organism evidence="7 8">
    <name type="scientific">Pseudonocardia thermophila</name>
    <dbReference type="NCBI Taxonomy" id="1848"/>
    <lineage>
        <taxon>Bacteria</taxon>
        <taxon>Bacillati</taxon>
        <taxon>Actinomycetota</taxon>
        <taxon>Actinomycetes</taxon>
        <taxon>Pseudonocardiales</taxon>
        <taxon>Pseudonocardiaceae</taxon>
        <taxon>Pseudonocardia</taxon>
    </lineage>
</organism>
<feature type="DNA-binding region" description="H-T-H motif" evidence="4">
    <location>
        <begin position="45"/>
        <end position="64"/>
    </location>
</feature>
<evidence type="ECO:0000256" key="2">
    <source>
        <dbReference type="ARBA" id="ARBA00023125"/>
    </source>
</evidence>
<evidence type="ECO:0000256" key="1">
    <source>
        <dbReference type="ARBA" id="ARBA00023015"/>
    </source>
</evidence>
<dbReference type="Gene3D" id="1.10.357.10">
    <property type="entry name" value="Tetracycline Repressor, domain 2"/>
    <property type="match status" value="1"/>
</dbReference>
<dbReference type="InterPro" id="IPR001647">
    <property type="entry name" value="HTH_TetR"/>
</dbReference>
<proteinExistence type="predicted"/>
<keyword evidence="2 4" id="KW-0238">DNA-binding</keyword>
<dbReference type="RefSeq" id="WP_084754215.1">
    <property type="nucleotide sequence ID" value="NZ_CALGVN010000007.1"/>
</dbReference>
<feature type="domain" description="HTH tetR-type" evidence="6">
    <location>
        <begin position="22"/>
        <end position="82"/>
    </location>
</feature>
<dbReference type="GO" id="GO:0000976">
    <property type="term" value="F:transcription cis-regulatory region binding"/>
    <property type="evidence" value="ECO:0007669"/>
    <property type="project" value="TreeGrafter"/>
</dbReference>
<evidence type="ECO:0000256" key="4">
    <source>
        <dbReference type="PROSITE-ProRule" id="PRU00335"/>
    </source>
</evidence>
<sequence>MSTPEDPRADDPRARAARTKRDRTRRALLDAAEAIFGSRGWQRTRMEDVAAAAGVSAATAYNHFPTKHALVAHVFNPVIHPLRTEAEYDVAAGRSATEALKDQVVGLARLSSRYRLLMSAFWAAVEDYTLRVGRVPDPATPDADADPRLIAPVPAPLEMVVEYGQQRGEFRGYPPAREIAAMVVNILLTRAVNRPEERPEDLAELLLTVMFGALKPELLLSESLADRPFRDLR</sequence>
<accession>A0A1M6N6D0</accession>
<keyword evidence="8" id="KW-1185">Reference proteome</keyword>
<keyword evidence="1" id="KW-0805">Transcription regulation</keyword>
<evidence type="ECO:0000256" key="3">
    <source>
        <dbReference type="ARBA" id="ARBA00023163"/>
    </source>
</evidence>
<keyword evidence="3" id="KW-0804">Transcription</keyword>
<dbReference type="Pfam" id="PF00440">
    <property type="entry name" value="TetR_N"/>
    <property type="match status" value="1"/>
</dbReference>
<dbReference type="EMBL" id="FRAP01000001">
    <property type="protein sequence ID" value="SHJ91244.1"/>
    <property type="molecule type" value="Genomic_DNA"/>
</dbReference>
<dbReference type="PANTHER" id="PTHR30055">
    <property type="entry name" value="HTH-TYPE TRANSCRIPTIONAL REGULATOR RUTR"/>
    <property type="match status" value="1"/>
</dbReference>
<dbReference type="PRINTS" id="PR00455">
    <property type="entry name" value="HTHTETR"/>
</dbReference>
<feature type="compositionally biased region" description="Basic and acidic residues" evidence="5">
    <location>
        <begin position="1"/>
        <end position="14"/>
    </location>
</feature>
<feature type="region of interest" description="Disordered" evidence="5">
    <location>
        <begin position="1"/>
        <end position="23"/>
    </location>
</feature>